<dbReference type="EMBL" id="MK072496">
    <property type="protein sequence ID" value="AYV86115.1"/>
    <property type="molecule type" value="Genomic_DNA"/>
</dbReference>
<evidence type="ECO:0000313" key="1">
    <source>
        <dbReference type="EMBL" id="AYV86115.1"/>
    </source>
</evidence>
<gene>
    <name evidence="1" type="ORF">Solivirus8_1</name>
</gene>
<reference evidence="1" key="1">
    <citation type="submission" date="2018-10" db="EMBL/GenBank/DDBJ databases">
        <title>Hidden diversity of soil giant viruses.</title>
        <authorList>
            <person name="Schulz F."/>
            <person name="Alteio L."/>
            <person name="Goudeau D."/>
            <person name="Ryan E.M."/>
            <person name="Malmstrom R.R."/>
            <person name="Blanchard J."/>
            <person name="Woyke T."/>
        </authorList>
    </citation>
    <scope>NUCLEOTIDE SEQUENCE</scope>
    <source>
        <strain evidence="1">SOV1</strain>
    </source>
</reference>
<name>A0A3G5AFX7_9VIRU</name>
<protein>
    <submittedName>
        <fullName evidence="1">Uncharacterized protein</fullName>
    </submittedName>
</protein>
<accession>A0A3G5AFX7</accession>
<feature type="non-terminal residue" evidence="1">
    <location>
        <position position="35"/>
    </location>
</feature>
<sequence>MKIIKIYHETGRVIQLAEAFSPYAHNDVISQLIPQ</sequence>
<proteinExistence type="predicted"/>
<organism evidence="1">
    <name type="scientific">Solivirus sp</name>
    <dbReference type="NCBI Taxonomy" id="2487772"/>
    <lineage>
        <taxon>Viruses</taxon>
        <taxon>Pithoviruses</taxon>
    </lineage>
</organism>